<evidence type="ECO:0000256" key="2">
    <source>
        <dbReference type="HAMAP-Rule" id="MF_00003"/>
    </source>
</evidence>
<gene>
    <name evidence="2" type="primary">rbfA</name>
    <name evidence="9" type="ORF">GGP45_002959</name>
    <name evidence="5" type="ORF">GGP61_002717</name>
    <name evidence="4" type="ORF">GGP71_000509</name>
    <name evidence="6" type="ORF">GGP82_002522</name>
    <name evidence="7" type="ORF">GGP83_003185</name>
    <name evidence="10" type="ORF">GGP99_002524</name>
    <name evidence="8" type="ORF">GGQ01_001835</name>
</gene>
<evidence type="ECO:0000313" key="5">
    <source>
        <dbReference type="EMBL" id="MCS3711091.1"/>
    </source>
</evidence>
<reference evidence="8" key="1">
    <citation type="submission" date="2022-08" db="EMBL/GenBank/DDBJ databases">
        <title>Genomic Encyclopedia of Type Strains, Phase V (KMG-V): Genome sequencing to study the core and pangenomes of soil and plant-associated prokaryotes.</title>
        <authorList>
            <person name="Whitman W."/>
        </authorList>
    </citation>
    <scope>NUCLEOTIDE SEQUENCE</scope>
    <source>
        <strain evidence="4">0</strain>
        <strain evidence="6">SP2016B</strain>
        <strain evidence="7">SP2017</strain>
        <strain evidence="10">SP3002</strain>
        <strain evidence="8">SP3012</strain>
        <strain evidence="9">SP3026</strain>
        <strain evidence="5">SP3049</strain>
    </source>
</reference>
<dbReference type="RefSeq" id="WP_011404518.1">
    <property type="nucleotide sequence ID" value="NZ_CALTRV010000007.1"/>
</dbReference>
<dbReference type="GO" id="GO:0030490">
    <property type="term" value="P:maturation of SSU-rRNA"/>
    <property type="evidence" value="ECO:0007669"/>
    <property type="project" value="UniProtKB-UniRule"/>
</dbReference>
<dbReference type="Proteomes" id="UP001155057">
    <property type="component" value="Unassembled WGS sequence"/>
</dbReference>
<dbReference type="SMR" id="A0A840E8R0"/>
<dbReference type="EMBL" id="JANTYZ010000007">
    <property type="protein sequence ID" value="MCS3865958.1"/>
    <property type="molecule type" value="Genomic_DNA"/>
</dbReference>
<dbReference type="AlphaFoldDB" id="A0A840E8R0"/>
<name>A0A840E8R0_9BACT</name>
<comment type="similarity">
    <text evidence="2">Belongs to the RbfA family.</text>
</comment>
<evidence type="ECO:0000313" key="6">
    <source>
        <dbReference type="EMBL" id="MCS3865958.1"/>
    </source>
</evidence>
<dbReference type="EMBL" id="JANTZM010000012">
    <property type="protein sequence ID" value="MCS4158552.1"/>
    <property type="molecule type" value="Genomic_DNA"/>
</dbReference>
<dbReference type="EMBL" id="JANUBL010000007">
    <property type="protein sequence ID" value="MCS4122595.1"/>
    <property type="molecule type" value="Genomic_DNA"/>
</dbReference>
<comment type="caution">
    <text evidence="8">The sequence shown here is derived from an EMBL/GenBank/DDBJ whole genome shotgun (WGS) entry which is preliminary data.</text>
</comment>
<dbReference type="InterPro" id="IPR000238">
    <property type="entry name" value="RbfA"/>
</dbReference>
<keyword evidence="3" id="KW-0175">Coiled coil</keyword>
<sequence length="132" mass="15632">MSVYTERVAELVQREVARILQREYADRLQPMVTITRARVTGDLSIAYLYASVMGDTAEEREATFRQLESLADEIRNQLASRIRHKVREIPELKFFHDESLEEAKRMENLFDRIREERERRLEDGEDSADARE</sequence>
<accession>A0A840E8R0</accession>
<evidence type="ECO:0000313" key="8">
    <source>
        <dbReference type="EMBL" id="MCS4036770.1"/>
    </source>
</evidence>
<dbReference type="EMBL" id="JANUAE010000010">
    <property type="protein sequence ID" value="MCS3711091.1"/>
    <property type="molecule type" value="Genomic_DNA"/>
</dbReference>
<comment type="subunit">
    <text evidence="2">Monomer. Binds 30S ribosomal subunits, but not 50S ribosomal subunits or 70S ribosomes.</text>
</comment>
<evidence type="ECO:0000313" key="7">
    <source>
        <dbReference type="EMBL" id="MCS3953210.1"/>
    </source>
</evidence>
<dbReference type="EMBL" id="JANUAU010000001">
    <property type="protein sequence ID" value="MCS3676613.1"/>
    <property type="molecule type" value="Genomic_DNA"/>
</dbReference>
<dbReference type="Proteomes" id="UP001155144">
    <property type="component" value="Unassembled WGS sequence"/>
</dbReference>
<evidence type="ECO:0000256" key="1">
    <source>
        <dbReference type="ARBA" id="ARBA00022517"/>
    </source>
</evidence>
<keyword evidence="1 2" id="KW-0690">Ribosome biogenesis</keyword>
<dbReference type="Proteomes" id="UP001155010">
    <property type="component" value="Unassembled WGS sequence"/>
</dbReference>
<dbReference type="OMA" id="HQLRRMP"/>
<dbReference type="PANTHER" id="PTHR33515:SF1">
    <property type="entry name" value="RIBOSOME-BINDING FACTOR A, CHLOROPLASTIC-RELATED"/>
    <property type="match status" value="1"/>
</dbReference>
<dbReference type="Pfam" id="PF02033">
    <property type="entry name" value="RBFA"/>
    <property type="match status" value="1"/>
</dbReference>
<dbReference type="NCBIfam" id="TIGR00082">
    <property type="entry name" value="rbfA"/>
    <property type="match status" value="1"/>
</dbReference>
<dbReference type="SUPFAM" id="SSF89919">
    <property type="entry name" value="Ribosome-binding factor A, RbfA"/>
    <property type="match status" value="1"/>
</dbReference>
<dbReference type="GeneID" id="83728705"/>
<comment type="function">
    <text evidence="2">One of several proteins that assist in the late maturation steps of the functional core of the 30S ribosomal subunit. Associates with free 30S ribosomal subunits (but not with 30S subunits that are part of 70S ribosomes or polysomes). Required for efficient processing of 16S rRNA. May interact with the 5'-terminal helix region of 16S rRNA.</text>
</comment>
<feature type="coiled-coil region" evidence="3">
    <location>
        <begin position="57"/>
        <end position="116"/>
    </location>
</feature>
<proteinExistence type="inferred from homology"/>
<evidence type="ECO:0000313" key="4">
    <source>
        <dbReference type="EMBL" id="MCS3676613.1"/>
    </source>
</evidence>
<evidence type="ECO:0000256" key="3">
    <source>
        <dbReference type="SAM" id="Coils"/>
    </source>
</evidence>
<comment type="subcellular location">
    <subcellularLocation>
        <location evidence="2">Cytoplasm</location>
    </subcellularLocation>
</comment>
<evidence type="ECO:0000313" key="10">
    <source>
        <dbReference type="EMBL" id="MCS4158552.1"/>
    </source>
</evidence>
<dbReference type="Proteomes" id="UP001155034">
    <property type="component" value="Unassembled WGS sequence"/>
</dbReference>
<evidence type="ECO:0000313" key="9">
    <source>
        <dbReference type="EMBL" id="MCS4122595.1"/>
    </source>
</evidence>
<dbReference type="GO" id="GO:0005829">
    <property type="term" value="C:cytosol"/>
    <property type="evidence" value="ECO:0007669"/>
    <property type="project" value="TreeGrafter"/>
</dbReference>
<dbReference type="GO" id="GO:0043024">
    <property type="term" value="F:ribosomal small subunit binding"/>
    <property type="evidence" value="ECO:0007669"/>
    <property type="project" value="TreeGrafter"/>
</dbReference>
<evidence type="ECO:0000313" key="11">
    <source>
        <dbReference type="Proteomes" id="UP001155040"/>
    </source>
</evidence>
<dbReference type="InterPro" id="IPR023799">
    <property type="entry name" value="RbfA_dom_sf"/>
</dbReference>
<dbReference type="HAMAP" id="MF_00003">
    <property type="entry name" value="RbfA"/>
    <property type="match status" value="1"/>
</dbReference>
<protein>
    <recommendedName>
        <fullName evidence="2">Ribosome-binding factor A</fullName>
    </recommendedName>
</protein>
<dbReference type="PANTHER" id="PTHR33515">
    <property type="entry name" value="RIBOSOME-BINDING FACTOR A, CHLOROPLASTIC-RELATED"/>
    <property type="match status" value="1"/>
</dbReference>
<dbReference type="EMBL" id="JANUBB010000019">
    <property type="protein sequence ID" value="MCS3953210.1"/>
    <property type="molecule type" value="Genomic_DNA"/>
</dbReference>
<dbReference type="Proteomes" id="UP001155040">
    <property type="component" value="Unassembled WGS sequence"/>
</dbReference>
<dbReference type="Proteomes" id="UP001155110">
    <property type="component" value="Unassembled WGS sequence"/>
</dbReference>
<keyword evidence="2" id="KW-0963">Cytoplasm</keyword>
<dbReference type="Proteomes" id="UP001155027">
    <property type="component" value="Unassembled WGS sequence"/>
</dbReference>
<dbReference type="Gene3D" id="3.30.300.20">
    <property type="match status" value="1"/>
</dbReference>
<dbReference type="InterPro" id="IPR015946">
    <property type="entry name" value="KH_dom-like_a/b"/>
</dbReference>
<dbReference type="EMBL" id="JANUBF010000010">
    <property type="protein sequence ID" value="MCS4036770.1"/>
    <property type="molecule type" value="Genomic_DNA"/>
</dbReference>
<organism evidence="8 11">
    <name type="scientific">Salinibacter ruber</name>
    <dbReference type="NCBI Taxonomy" id="146919"/>
    <lineage>
        <taxon>Bacteria</taxon>
        <taxon>Pseudomonadati</taxon>
        <taxon>Rhodothermota</taxon>
        <taxon>Rhodothermia</taxon>
        <taxon>Rhodothermales</taxon>
        <taxon>Salinibacteraceae</taxon>
        <taxon>Salinibacter</taxon>
    </lineage>
</organism>